<keyword evidence="1" id="KW-0812">Transmembrane</keyword>
<accession>A0A0C2WK17</accession>
<dbReference type="EMBL" id="KN818388">
    <property type="protein sequence ID" value="KIL57001.1"/>
    <property type="molecule type" value="Genomic_DNA"/>
</dbReference>
<keyword evidence="3" id="KW-1185">Reference proteome</keyword>
<evidence type="ECO:0000256" key="1">
    <source>
        <dbReference type="SAM" id="Phobius"/>
    </source>
</evidence>
<evidence type="ECO:0000313" key="3">
    <source>
        <dbReference type="Proteomes" id="UP000054549"/>
    </source>
</evidence>
<dbReference type="AlphaFoldDB" id="A0A0C2WK17"/>
<name>A0A0C2WK17_AMAMK</name>
<sequence>MTKNPILNLRLSVLLYPGPGLLVQCMKRPDGKHDMAHGFRAWGRSRIPREKTSVVVFVTALTIWVLETPTAIRTY</sequence>
<proteinExistence type="predicted"/>
<keyword evidence="1" id="KW-0472">Membrane</keyword>
<evidence type="ECO:0000313" key="2">
    <source>
        <dbReference type="EMBL" id="KIL57001.1"/>
    </source>
</evidence>
<organism evidence="2 3">
    <name type="scientific">Amanita muscaria (strain Koide BX008)</name>
    <dbReference type="NCBI Taxonomy" id="946122"/>
    <lineage>
        <taxon>Eukaryota</taxon>
        <taxon>Fungi</taxon>
        <taxon>Dikarya</taxon>
        <taxon>Basidiomycota</taxon>
        <taxon>Agaricomycotina</taxon>
        <taxon>Agaricomycetes</taxon>
        <taxon>Agaricomycetidae</taxon>
        <taxon>Agaricales</taxon>
        <taxon>Pluteineae</taxon>
        <taxon>Amanitaceae</taxon>
        <taxon>Amanita</taxon>
    </lineage>
</organism>
<dbReference type="HOGENOM" id="CLU_2670556_0_0_1"/>
<feature type="transmembrane region" description="Helical" evidence="1">
    <location>
        <begin position="54"/>
        <end position="72"/>
    </location>
</feature>
<dbReference type="Proteomes" id="UP000054549">
    <property type="component" value="Unassembled WGS sequence"/>
</dbReference>
<gene>
    <name evidence="2" type="ORF">M378DRAFT_423376</name>
</gene>
<dbReference type="InParanoid" id="A0A0C2WK17"/>
<reference evidence="2 3" key="1">
    <citation type="submission" date="2014-04" db="EMBL/GenBank/DDBJ databases">
        <title>Evolutionary Origins and Diversification of the Mycorrhizal Mutualists.</title>
        <authorList>
            <consortium name="DOE Joint Genome Institute"/>
            <consortium name="Mycorrhizal Genomics Consortium"/>
            <person name="Kohler A."/>
            <person name="Kuo A."/>
            <person name="Nagy L.G."/>
            <person name="Floudas D."/>
            <person name="Copeland A."/>
            <person name="Barry K.W."/>
            <person name="Cichocki N."/>
            <person name="Veneault-Fourrey C."/>
            <person name="LaButti K."/>
            <person name="Lindquist E.A."/>
            <person name="Lipzen A."/>
            <person name="Lundell T."/>
            <person name="Morin E."/>
            <person name="Murat C."/>
            <person name="Riley R."/>
            <person name="Ohm R."/>
            <person name="Sun H."/>
            <person name="Tunlid A."/>
            <person name="Henrissat B."/>
            <person name="Grigoriev I.V."/>
            <person name="Hibbett D.S."/>
            <person name="Martin F."/>
        </authorList>
    </citation>
    <scope>NUCLEOTIDE SEQUENCE [LARGE SCALE GENOMIC DNA]</scope>
    <source>
        <strain evidence="2 3">Koide BX008</strain>
    </source>
</reference>
<keyword evidence="1" id="KW-1133">Transmembrane helix</keyword>
<protein>
    <submittedName>
        <fullName evidence="2">Uncharacterized protein</fullName>
    </submittedName>
</protein>